<comment type="caution">
    <text evidence="1">The sequence shown here is derived from an EMBL/GenBank/DDBJ whole genome shotgun (WGS) entry which is preliminary data.</text>
</comment>
<reference evidence="1" key="1">
    <citation type="submission" date="2022-08" db="EMBL/GenBank/DDBJ databases">
        <authorList>
            <consortium name="DOE Joint Genome Institute"/>
            <person name="Min B."/>
            <person name="Riley R."/>
            <person name="Sierra-Patev S."/>
            <person name="Naranjo-Ortiz M."/>
            <person name="Looney B."/>
            <person name="Konkel Z."/>
            <person name="Slot J.C."/>
            <person name="Sakamoto Y."/>
            <person name="Steenwyk J.L."/>
            <person name="Rokas A."/>
            <person name="Carro J."/>
            <person name="Camarero S."/>
            <person name="Ferreira P."/>
            <person name="Molpeceres G."/>
            <person name="Ruiz-Duenas F.J."/>
            <person name="Serrano A."/>
            <person name="Henrissat B."/>
            <person name="Drula E."/>
            <person name="Hughes K.W."/>
            <person name="Mata J.L."/>
            <person name="Ishikawa N.K."/>
            <person name="Vargas-Isla R."/>
            <person name="Ushijima S."/>
            <person name="Smith C.A."/>
            <person name="Ahrendt S."/>
            <person name="Andreopoulos W."/>
            <person name="He G."/>
            <person name="Labutti K."/>
            <person name="Lipzen A."/>
            <person name="Ng V."/>
            <person name="Sandor L."/>
            <person name="Barry K."/>
            <person name="Martinez A.T."/>
            <person name="Xiao Y."/>
            <person name="Gibbons J.G."/>
            <person name="Terashima K."/>
            <person name="Hibbett D.S."/>
            <person name="Grigoriev I.V."/>
        </authorList>
    </citation>
    <scope>NUCLEOTIDE SEQUENCE</scope>
    <source>
        <strain evidence="1">TFB7829</strain>
    </source>
</reference>
<accession>A0AA38Q555</accession>
<dbReference type="Proteomes" id="UP001163850">
    <property type="component" value="Unassembled WGS sequence"/>
</dbReference>
<sequence length="136" mass="14927">MDIDVIGPGDIITTLCLLTSLVFANLGLLRSCSSIHGICCRLQQATLQFSFGPKLDSKPVGAFCRYGSAARSFLSQAAAQIWNISYQKRHPCDIVTFLANSFLIFALSVLHDHAAPKYEYYLPPPVHPRNGQISLS</sequence>
<evidence type="ECO:0000313" key="1">
    <source>
        <dbReference type="EMBL" id="KAJ3986810.1"/>
    </source>
</evidence>
<name>A0AA38Q555_9AGAR</name>
<protein>
    <submittedName>
        <fullName evidence="1">Uncharacterized protein</fullName>
    </submittedName>
</protein>
<dbReference type="AlphaFoldDB" id="A0AA38Q555"/>
<gene>
    <name evidence="1" type="ORF">F5890DRAFT_935177</name>
</gene>
<dbReference type="EMBL" id="MU801934">
    <property type="protein sequence ID" value="KAJ3986810.1"/>
    <property type="molecule type" value="Genomic_DNA"/>
</dbReference>
<evidence type="ECO:0000313" key="2">
    <source>
        <dbReference type="Proteomes" id="UP001163850"/>
    </source>
</evidence>
<proteinExistence type="predicted"/>
<organism evidence="1 2">
    <name type="scientific">Lentinula detonsa</name>
    <dbReference type="NCBI Taxonomy" id="2804962"/>
    <lineage>
        <taxon>Eukaryota</taxon>
        <taxon>Fungi</taxon>
        <taxon>Dikarya</taxon>
        <taxon>Basidiomycota</taxon>
        <taxon>Agaricomycotina</taxon>
        <taxon>Agaricomycetes</taxon>
        <taxon>Agaricomycetidae</taxon>
        <taxon>Agaricales</taxon>
        <taxon>Marasmiineae</taxon>
        <taxon>Omphalotaceae</taxon>
        <taxon>Lentinula</taxon>
    </lineage>
</organism>